<evidence type="ECO:0000256" key="6">
    <source>
        <dbReference type="ARBA" id="ARBA00013059"/>
    </source>
</evidence>
<dbReference type="EC" id="2.7.2.4" evidence="6 17"/>
<evidence type="ECO:0000256" key="11">
    <source>
        <dbReference type="ARBA" id="ARBA00022777"/>
    </source>
</evidence>
<dbReference type="InterPro" id="IPR045865">
    <property type="entry name" value="ACT-like_dom_sf"/>
</dbReference>
<comment type="pathway">
    <text evidence="2 18">Amino-acid biosynthesis; L-lysine biosynthesis via DAP pathway; (S)-tetrahydrodipicolinate from L-aspartate: step 1/4.</text>
</comment>
<comment type="pathway">
    <text evidence="3 18">Amino-acid biosynthesis; L-methionine biosynthesis via de novo pathway; L-homoserine from L-aspartate: step 1/3.</text>
</comment>
<evidence type="ECO:0000313" key="20">
    <source>
        <dbReference type="EMBL" id="MTB72603.1"/>
    </source>
</evidence>
<dbReference type="InterPro" id="IPR005260">
    <property type="entry name" value="Asp_kin_monofn"/>
</dbReference>
<evidence type="ECO:0000256" key="1">
    <source>
        <dbReference type="ARBA" id="ARBA00002843"/>
    </source>
</evidence>
<evidence type="ECO:0000259" key="19">
    <source>
        <dbReference type="PROSITE" id="PS51671"/>
    </source>
</evidence>
<evidence type="ECO:0000256" key="15">
    <source>
        <dbReference type="ARBA" id="ARBA00047872"/>
    </source>
</evidence>
<dbReference type="FunFam" id="3.40.1160.10:FF:000002">
    <property type="entry name" value="Aspartokinase"/>
    <property type="match status" value="1"/>
</dbReference>
<feature type="binding site" evidence="16">
    <location>
        <begin position="7"/>
        <end position="10"/>
    </location>
    <ligand>
        <name>ATP</name>
        <dbReference type="ChEBI" id="CHEBI:30616"/>
    </ligand>
</feature>
<evidence type="ECO:0000256" key="3">
    <source>
        <dbReference type="ARBA" id="ARBA00004986"/>
    </source>
</evidence>
<evidence type="ECO:0000256" key="17">
    <source>
        <dbReference type="RuleBase" id="RU003448"/>
    </source>
</evidence>
<comment type="catalytic activity">
    <reaction evidence="15 17">
        <text>L-aspartate + ATP = 4-phospho-L-aspartate + ADP</text>
        <dbReference type="Rhea" id="RHEA:23776"/>
        <dbReference type="ChEBI" id="CHEBI:29991"/>
        <dbReference type="ChEBI" id="CHEBI:30616"/>
        <dbReference type="ChEBI" id="CHEBI:57535"/>
        <dbReference type="ChEBI" id="CHEBI:456216"/>
        <dbReference type="EC" id="2.7.2.4"/>
    </reaction>
</comment>
<evidence type="ECO:0000256" key="10">
    <source>
        <dbReference type="ARBA" id="ARBA00022741"/>
    </source>
</evidence>
<evidence type="ECO:0000256" key="9">
    <source>
        <dbReference type="ARBA" id="ARBA00022679"/>
    </source>
</evidence>
<evidence type="ECO:0000256" key="5">
    <source>
        <dbReference type="ARBA" id="ARBA00010122"/>
    </source>
</evidence>
<evidence type="ECO:0000256" key="13">
    <source>
        <dbReference type="ARBA" id="ARBA00022915"/>
    </source>
</evidence>
<evidence type="ECO:0000256" key="4">
    <source>
        <dbReference type="ARBA" id="ARBA00005139"/>
    </source>
</evidence>
<evidence type="ECO:0000313" key="21">
    <source>
        <dbReference type="Proteomes" id="UP000431092"/>
    </source>
</evidence>
<proteinExistence type="inferred from homology"/>
<dbReference type="RefSeq" id="WP_288797345.1">
    <property type="nucleotide sequence ID" value="NZ_CP171001.1"/>
</dbReference>
<keyword evidence="21" id="KW-1185">Reference proteome</keyword>
<name>A0A6I3IIX0_9MICO</name>
<dbReference type="NCBIfam" id="TIGR00657">
    <property type="entry name" value="asp_kinases"/>
    <property type="match status" value="1"/>
</dbReference>
<feature type="binding site" evidence="16">
    <location>
        <position position="185"/>
    </location>
    <ligand>
        <name>ATP</name>
        <dbReference type="ChEBI" id="CHEBI:30616"/>
    </ligand>
</feature>
<feature type="domain" description="ACT" evidence="19">
    <location>
        <begin position="267"/>
        <end position="343"/>
    </location>
</feature>
<dbReference type="PANTHER" id="PTHR21499:SF3">
    <property type="entry name" value="ASPARTOKINASE"/>
    <property type="match status" value="1"/>
</dbReference>
<feature type="domain" description="ACT" evidence="19">
    <location>
        <begin position="349"/>
        <end position="422"/>
    </location>
</feature>
<comment type="function">
    <text evidence="1">Catalyzes the phosphorylation of the beta-carboxyl group of aspartic acid with ATP to yield 4-phospho-L-aspartate, which is involved in the branched biosynthetic pathway leading to the biosynthesis of amino acids lysine, threonine, isoleucine and methionine.</text>
</comment>
<dbReference type="CDD" id="cd04936">
    <property type="entry name" value="ACT_AKii-LysC-BS-like_2"/>
    <property type="match status" value="1"/>
</dbReference>
<dbReference type="EMBL" id="WLVL01000039">
    <property type="protein sequence ID" value="MTB72603.1"/>
    <property type="molecule type" value="Genomic_DNA"/>
</dbReference>
<dbReference type="InterPro" id="IPR041740">
    <property type="entry name" value="AKii-LysC-BS"/>
</dbReference>
<feature type="binding site" evidence="16">
    <location>
        <position position="47"/>
    </location>
    <ligand>
        <name>substrate</name>
    </ligand>
</feature>
<dbReference type="Gene3D" id="3.30.2130.10">
    <property type="entry name" value="VC0802-like"/>
    <property type="match status" value="1"/>
</dbReference>
<evidence type="ECO:0000256" key="14">
    <source>
        <dbReference type="ARBA" id="ARBA00023154"/>
    </source>
</evidence>
<evidence type="ECO:0000256" key="12">
    <source>
        <dbReference type="ARBA" id="ARBA00022840"/>
    </source>
</evidence>
<feature type="binding site" evidence="16">
    <location>
        <begin position="174"/>
        <end position="175"/>
    </location>
    <ligand>
        <name>ATP</name>
        <dbReference type="ChEBI" id="CHEBI:30616"/>
    </ligand>
</feature>
<dbReference type="PROSITE" id="PS00324">
    <property type="entry name" value="ASPARTOKINASE"/>
    <property type="match status" value="1"/>
</dbReference>
<keyword evidence="11 17" id="KW-0418">Kinase</keyword>
<dbReference type="GO" id="GO:0019877">
    <property type="term" value="P:diaminopimelate biosynthetic process"/>
    <property type="evidence" value="ECO:0007669"/>
    <property type="project" value="UniProtKB-KW"/>
</dbReference>
<evidence type="ECO:0000256" key="7">
    <source>
        <dbReference type="ARBA" id="ARBA00016273"/>
    </source>
</evidence>
<dbReference type="GO" id="GO:0009089">
    <property type="term" value="P:lysine biosynthetic process via diaminopimelate"/>
    <property type="evidence" value="ECO:0007669"/>
    <property type="project" value="UniProtKB-UniPathway"/>
</dbReference>
<dbReference type="GO" id="GO:0009090">
    <property type="term" value="P:homoserine biosynthetic process"/>
    <property type="evidence" value="ECO:0007669"/>
    <property type="project" value="TreeGrafter"/>
</dbReference>
<gene>
    <name evidence="20" type="ORF">GGG17_11605</name>
</gene>
<keyword evidence="9 17" id="KW-0808">Transferase</keyword>
<dbReference type="UniPathway" id="UPA00034">
    <property type="reaction ID" value="UER00015"/>
</dbReference>
<dbReference type="UniPathway" id="UPA00050">
    <property type="reaction ID" value="UER00461"/>
</dbReference>
<comment type="caution">
    <text evidence="20">The sequence shown here is derived from an EMBL/GenBank/DDBJ whole genome shotgun (WGS) entry which is preliminary data.</text>
</comment>
<keyword evidence="13" id="KW-0220">Diaminopimelate biosynthesis</keyword>
<keyword evidence="12 16" id="KW-0067">ATP-binding</keyword>
<dbReference type="SUPFAM" id="SSF53633">
    <property type="entry name" value="Carbamate kinase-like"/>
    <property type="match status" value="1"/>
</dbReference>
<dbReference type="CDD" id="cd04913">
    <property type="entry name" value="ACT_AKii-LysC-BS-like_1"/>
    <property type="match status" value="1"/>
</dbReference>
<keyword evidence="14" id="KW-0457">Lysine biosynthesis</keyword>
<dbReference type="InterPro" id="IPR001341">
    <property type="entry name" value="Asp_kinase"/>
</dbReference>
<dbReference type="InterPro" id="IPR001048">
    <property type="entry name" value="Asp/Glu/Uridylate_kinase"/>
</dbReference>
<protein>
    <recommendedName>
        <fullName evidence="7 17">Aspartokinase</fullName>
        <ecNumber evidence="6 17">2.7.2.4</ecNumber>
    </recommendedName>
</protein>
<dbReference type="Gene3D" id="3.40.1160.10">
    <property type="entry name" value="Acetylglutamate kinase-like"/>
    <property type="match status" value="1"/>
</dbReference>
<dbReference type="NCBIfam" id="NF005153">
    <property type="entry name" value="PRK06635.1-1"/>
    <property type="match status" value="1"/>
</dbReference>
<accession>A0A6I3IIX0</accession>
<dbReference type="GO" id="GO:0005829">
    <property type="term" value="C:cytosol"/>
    <property type="evidence" value="ECO:0007669"/>
    <property type="project" value="TreeGrafter"/>
</dbReference>
<evidence type="ECO:0000256" key="16">
    <source>
        <dbReference type="PIRSR" id="PIRSR000726-1"/>
    </source>
</evidence>
<dbReference type="NCBIfam" id="TIGR00656">
    <property type="entry name" value="asp_kin_monofn"/>
    <property type="match status" value="1"/>
</dbReference>
<evidence type="ECO:0000256" key="18">
    <source>
        <dbReference type="RuleBase" id="RU004249"/>
    </source>
</evidence>
<dbReference type="Pfam" id="PF00696">
    <property type="entry name" value="AA_kinase"/>
    <property type="match status" value="1"/>
</dbReference>
<dbReference type="Pfam" id="PF22468">
    <property type="entry name" value="ACT_9"/>
    <property type="match status" value="2"/>
</dbReference>
<dbReference type="PROSITE" id="PS51671">
    <property type="entry name" value="ACT"/>
    <property type="match status" value="2"/>
</dbReference>
<dbReference type="NCBIfam" id="NF005155">
    <property type="entry name" value="PRK06635.1-4"/>
    <property type="match status" value="1"/>
</dbReference>
<sequence length="422" mass="44572">MSLVVMKFGGSSVADADSVKRVARRIVETKKAGNDVCVVVSAMGDSTDELIDLATQISPLPPLREMDMLLTAGERISMAVMAMAIANLGYTAQSFTGSQAGIITDEQHGKARILDVTPGRIRAAMDVGHIAIVAGFQGVSQETKNITTLGRGGSDTTAVALAAALEADVCEIYTDVDGVFTADPRIVPTARKLDRVSSEEMLELAANGAKILMLRCVEYARRYNLPIHVRSSFSHKEGTLVMDHPEGADVEASLISGVAHDRSEAKITIVGVPDNPGKAAEIFEALSQAGVNIDMIVQNVSAVETGLTDISFTLPKTDGPQAAQFLGRVQERVGFRSLQYDDQIGKLSLVGAGMKSNPGVSATFFKALADSGINIEMISTSEIRISVVTRDDQLDDAVRAVHTAFGLDSASGEAVVYGGTGR</sequence>
<comment type="similarity">
    <text evidence="5 17">Belongs to the aspartokinase family.</text>
</comment>
<dbReference type="InterPro" id="IPR002912">
    <property type="entry name" value="ACT_dom"/>
</dbReference>
<dbReference type="GO" id="GO:0009088">
    <property type="term" value="P:threonine biosynthetic process"/>
    <property type="evidence" value="ECO:0007669"/>
    <property type="project" value="UniProtKB-UniPathway"/>
</dbReference>
<dbReference type="SUPFAM" id="SSF55021">
    <property type="entry name" value="ACT-like"/>
    <property type="match status" value="2"/>
</dbReference>
<dbReference type="NCBIfam" id="NF005154">
    <property type="entry name" value="PRK06635.1-2"/>
    <property type="match status" value="1"/>
</dbReference>
<dbReference type="PIRSF" id="PIRSF000726">
    <property type="entry name" value="Asp_kin"/>
    <property type="match status" value="1"/>
</dbReference>
<keyword evidence="10 16" id="KW-0547">Nucleotide-binding</keyword>
<dbReference type="UniPathway" id="UPA00051">
    <property type="reaction ID" value="UER00462"/>
</dbReference>
<evidence type="ECO:0000256" key="8">
    <source>
        <dbReference type="ARBA" id="ARBA00022605"/>
    </source>
</evidence>
<dbReference type="AlphaFoldDB" id="A0A6I3IIX0"/>
<dbReference type="Proteomes" id="UP000431092">
    <property type="component" value="Unassembled WGS sequence"/>
</dbReference>
<dbReference type="InterPro" id="IPR036393">
    <property type="entry name" value="AceGlu_kinase-like_sf"/>
</dbReference>
<feature type="binding site" evidence="16">
    <location>
        <position position="74"/>
    </location>
    <ligand>
        <name>substrate</name>
    </ligand>
</feature>
<evidence type="ECO:0000256" key="2">
    <source>
        <dbReference type="ARBA" id="ARBA00004766"/>
    </source>
</evidence>
<reference evidence="20 21" key="1">
    <citation type="submission" date="2019-11" db="EMBL/GenBank/DDBJ databases">
        <title>Whole genome sequencing identifies a novel species of the genus Arsenicicoccus isolated from human blood.</title>
        <authorList>
            <person name="Jeong J.H."/>
            <person name="Kweon O.J."/>
            <person name="Kim H.R."/>
            <person name="Kim T.-H."/>
            <person name="Ha S.-M."/>
            <person name="Lee M.-K."/>
        </authorList>
    </citation>
    <scope>NUCLEOTIDE SEQUENCE [LARGE SCALE GENOMIC DNA]</scope>
    <source>
        <strain evidence="20 21">MKL-02</strain>
    </source>
</reference>
<dbReference type="InterPro" id="IPR018042">
    <property type="entry name" value="Aspartate_kinase_CS"/>
</dbReference>
<dbReference type="InterPro" id="IPR054352">
    <property type="entry name" value="ACT_Aspartokinase"/>
</dbReference>
<organism evidence="20 21">
    <name type="scientific">Arsenicicoccus cauae</name>
    <dbReference type="NCBI Taxonomy" id="2663847"/>
    <lineage>
        <taxon>Bacteria</taxon>
        <taxon>Bacillati</taxon>
        <taxon>Actinomycetota</taxon>
        <taxon>Actinomycetes</taxon>
        <taxon>Micrococcales</taxon>
        <taxon>Intrasporangiaceae</taxon>
        <taxon>Arsenicicoccus</taxon>
    </lineage>
</organism>
<comment type="pathway">
    <text evidence="4 18">Amino-acid biosynthesis; L-threonine biosynthesis; L-threonine from L-aspartate: step 1/5.</text>
</comment>
<keyword evidence="8 18" id="KW-0028">Amino-acid biosynthesis</keyword>
<dbReference type="GO" id="GO:0005524">
    <property type="term" value="F:ATP binding"/>
    <property type="evidence" value="ECO:0007669"/>
    <property type="project" value="UniProtKB-KW"/>
</dbReference>
<dbReference type="CDD" id="cd04261">
    <property type="entry name" value="AAK_AKii-LysC-BS"/>
    <property type="match status" value="1"/>
</dbReference>
<dbReference type="FunFam" id="3.30.2130.10:FF:000002">
    <property type="entry name" value="Aspartokinase"/>
    <property type="match status" value="1"/>
</dbReference>
<dbReference type="GO" id="GO:0004072">
    <property type="term" value="F:aspartate kinase activity"/>
    <property type="evidence" value="ECO:0007669"/>
    <property type="project" value="UniProtKB-EC"/>
</dbReference>
<dbReference type="PANTHER" id="PTHR21499">
    <property type="entry name" value="ASPARTATE KINASE"/>
    <property type="match status" value="1"/>
</dbReference>